<dbReference type="EMBL" id="JH002739">
    <property type="protein sequence ID" value="EGW05430.1"/>
    <property type="molecule type" value="Genomic_DNA"/>
</dbReference>
<dbReference type="SMART" id="SM00355">
    <property type="entry name" value="ZnF_C2H2"/>
    <property type="match status" value="14"/>
</dbReference>
<dbReference type="PROSITE" id="PS50157">
    <property type="entry name" value="ZINC_FINGER_C2H2_2"/>
    <property type="match status" value="14"/>
</dbReference>
<evidence type="ECO:0000256" key="14">
    <source>
        <dbReference type="ARBA" id="ARBA00023015"/>
    </source>
</evidence>
<dbReference type="FunFam" id="3.30.160.60:FF:000098">
    <property type="entry name" value="Zinc finger protein 614"/>
    <property type="match status" value="1"/>
</dbReference>
<evidence type="ECO:0000256" key="2">
    <source>
        <dbReference type="ARBA" id="ARBA00004123"/>
    </source>
</evidence>
<dbReference type="FunFam" id="3.30.160.60:FF:002005">
    <property type="entry name" value="Zinc finger protein 200"/>
    <property type="match status" value="1"/>
</dbReference>
<evidence type="ECO:0000256" key="19">
    <source>
        <dbReference type="ARBA" id="ARBA00023170"/>
    </source>
</evidence>
<evidence type="ECO:0000256" key="17">
    <source>
        <dbReference type="ARBA" id="ARBA00023136"/>
    </source>
</evidence>
<evidence type="ECO:0000256" key="12">
    <source>
        <dbReference type="ARBA" id="ARBA00022833"/>
    </source>
</evidence>
<evidence type="ECO:0000256" key="7">
    <source>
        <dbReference type="ARBA" id="ARBA00022507"/>
    </source>
</evidence>
<feature type="transmembrane region" description="Helical" evidence="25">
    <location>
        <begin position="12"/>
        <end position="33"/>
    </location>
</feature>
<evidence type="ECO:0000256" key="20">
    <source>
        <dbReference type="ARBA" id="ARBA00023180"/>
    </source>
</evidence>
<feature type="domain" description="C2H2-type" evidence="26">
    <location>
        <begin position="603"/>
        <end position="630"/>
    </location>
</feature>
<evidence type="ECO:0000256" key="16">
    <source>
        <dbReference type="ARBA" id="ARBA00023125"/>
    </source>
</evidence>
<dbReference type="InterPro" id="IPR036236">
    <property type="entry name" value="Znf_C2H2_sf"/>
</dbReference>
<evidence type="ECO:0000313" key="30">
    <source>
        <dbReference type="Proteomes" id="UP000001075"/>
    </source>
</evidence>
<evidence type="ECO:0000256" key="23">
    <source>
        <dbReference type="PROSITE-ProRule" id="PRU00042"/>
    </source>
</evidence>
<dbReference type="Pfam" id="PF00096">
    <property type="entry name" value="zf-C2H2"/>
    <property type="match status" value="13"/>
</dbReference>
<dbReference type="FunFam" id="3.30.160.60:FF:002090">
    <property type="entry name" value="Zinc finger protein 473"/>
    <property type="match status" value="2"/>
</dbReference>
<keyword evidence="19" id="KW-0675">Receptor</keyword>
<keyword evidence="9" id="KW-0479">Metal-binding</keyword>
<evidence type="ECO:0000259" key="28">
    <source>
        <dbReference type="PROSITE" id="PS50805"/>
    </source>
</evidence>
<keyword evidence="18" id="KW-0804">Transcription</keyword>
<keyword evidence="11 23" id="KW-0863">Zinc-finger</keyword>
<feature type="domain" description="C2H2-type" evidence="26">
    <location>
        <begin position="799"/>
        <end position="826"/>
    </location>
</feature>
<evidence type="ECO:0000259" key="26">
    <source>
        <dbReference type="PROSITE" id="PS50157"/>
    </source>
</evidence>
<evidence type="ECO:0000256" key="9">
    <source>
        <dbReference type="ARBA" id="ARBA00022723"/>
    </source>
</evidence>
<evidence type="ECO:0000256" key="13">
    <source>
        <dbReference type="ARBA" id="ARBA00022989"/>
    </source>
</evidence>
<evidence type="ECO:0000256" key="18">
    <source>
        <dbReference type="ARBA" id="ARBA00023163"/>
    </source>
</evidence>
<dbReference type="Proteomes" id="UP000001075">
    <property type="component" value="Unassembled WGS sequence"/>
</dbReference>
<feature type="domain" description="C2H2-type" evidence="26">
    <location>
        <begin position="491"/>
        <end position="518"/>
    </location>
</feature>
<accession>G3IH90</accession>
<keyword evidence="16" id="KW-0238">DNA-binding</keyword>
<dbReference type="InterPro" id="IPR036051">
    <property type="entry name" value="KRAB_dom_sf"/>
</dbReference>
<evidence type="ECO:0000256" key="10">
    <source>
        <dbReference type="ARBA" id="ARBA00022737"/>
    </source>
</evidence>
<dbReference type="PROSITE" id="PS00028">
    <property type="entry name" value="ZINC_FINGER_C2H2_1"/>
    <property type="match status" value="14"/>
</dbReference>
<dbReference type="PROSITE" id="PS50262">
    <property type="entry name" value="G_PROTEIN_RECEP_F1_2"/>
    <property type="match status" value="1"/>
</dbReference>
<dbReference type="SUPFAM" id="SSF109640">
    <property type="entry name" value="KRAB domain (Kruppel-associated box)"/>
    <property type="match status" value="1"/>
</dbReference>
<evidence type="ECO:0000256" key="11">
    <source>
        <dbReference type="ARBA" id="ARBA00022771"/>
    </source>
</evidence>
<dbReference type="SUPFAM" id="SSF57667">
    <property type="entry name" value="beta-beta-alpha zinc fingers"/>
    <property type="match status" value="8"/>
</dbReference>
<evidence type="ECO:0000256" key="1">
    <source>
        <dbReference type="ARBA" id="ARBA00003878"/>
    </source>
</evidence>
<dbReference type="GO" id="GO:0000981">
    <property type="term" value="F:DNA-binding transcription factor activity, RNA polymerase II-specific"/>
    <property type="evidence" value="ECO:0007669"/>
    <property type="project" value="TreeGrafter"/>
</dbReference>
<evidence type="ECO:0000256" key="15">
    <source>
        <dbReference type="ARBA" id="ARBA00023040"/>
    </source>
</evidence>
<comment type="subcellular location">
    <subcellularLocation>
        <location evidence="3">Cell membrane</location>
        <topology evidence="3">Multi-pass membrane protein</topology>
    </subcellularLocation>
    <subcellularLocation>
        <location evidence="2">Nucleus</location>
    </subcellularLocation>
</comment>
<dbReference type="Gene3D" id="1.20.1070.10">
    <property type="entry name" value="Rhodopsin 7-helix transmembrane proteins"/>
    <property type="match status" value="1"/>
</dbReference>
<feature type="region of interest" description="Disordered" evidence="24">
    <location>
        <begin position="463"/>
        <end position="488"/>
    </location>
</feature>
<dbReference type="FunFam" id="3.30.160.60:FF:000281">
    <property type="entry name" value="Zinc finger protein 558 isoform X1"/>
    <property type="match status" value="1"/>
</dbReference>
<feature type="domain" description="C2H2-type" evidence="26">
    <location>
        <begin position="771"/>
        <end position="798"/>
    </location>
</feature>
<feature type="transmembrane region" description="Helical" evidence="25">
    <location>
        <begin position="235"/>
        <end position="253"/>
    </location>
</feature>
<dbReference type="GO" id="GO:0007606">
    <property type="term" value="P:sensory perception of chemical stimulus"/>
    <property type="evidence" value="ECO:0007669"/>
    <property type="project" value="UniProtKB-ARBA"/>
</dbReference>
<evidence type="ECO:0000256" key="3">
    <source>
        <dbReference type="ARBA" id="ARBA00004651"/>
    </source>
</evidence>
<dbReference type="GO" id="GO:0008270">
    <property type="term" value="F:zinc ion binding"/>
    <property type="evidence" value="ECO:0007669"/>
    <property type="project" value="UniProtKB-KW"/>
</dbReference>
<keyword evidence="6" id="KW-1003">Cell membrane</keyword>
<feature type="domain" description="C2H2-type" evidence="26">
    <location>
        <begin position="827"/>
        <end position="854"/>
    </location>
</feature>
<keyword evidence="15" id="KW-0297">G-protein coupled receptor</keyword>
<feature type="transmembrane region" description="Helical" evidence="25">
    <location>
        <begin position="45"/>
        <end position="63"/>
    </location>
</feature>
<dbReference type="InParanoid" id="G3IH90"/>
<name>G3IH90_CRIGR</name>
<dbReference type="InterPro" id="IPR017452">
    <property type="entry name" value="GPCR_Rhodpsn_7TM"/>
</dbReference>
<keyword evidence="21" id="KW-0807">Transducer</keyword>
<feature type="transmembrane region" description="Helical" evidence="25">
    <location>
        <begin position="83"/>
        <end position="106"/>
    </location>
</feature>
<evidence type="ECO:0000256" key="4">
    <source>
        <dbReference type="ARBA" id="ARBA00006991"/>
    </source>
</evidence>
<dbReference type="InterPro" id="IPR004072">
    <property type="entry name" value="Vmron_rcpt_1"/>
</dbReference>
<comment type="function">
    <text evidence="1">Putative pheromone receptor.</text>
</comment>
<dbReference type="FunFam" id="3.30.160.60:FF:002343">
    <property type="entry name" value="Zinc finger protein 33A"/>
    <property type="match status" value="4"/>
</dbReference>
<feature type="region of interest" description="Disordered" evidence="24">
    <location>
        <begin position="421"/>
        <end position="450"/>
    </location>
</feature>
<dbReference type="GO" id="GO:0019236">
    <property type="term" value="P:response to pheromone"/>
    <property type="evidence" value="ECO:0007669"/>
    <property type="project" value="UniProtKB-KW"/>
</dbReference>
<dbReference type="CDD" id="cd07765">
    <property type="entry name" value="KRAB_A-box"/>
    <property type="match status" value="1"/>
</dbReference>
<feature type="domain" description="C2H2-type" evidence="26">
    <location>
        <begin position="687"/>
        <end position="714"/>
    </location>
</feature>
<feature type="domain" description="C2H2-type" evidence="26">
    <location>
        <begin position="855"/>
        <end position="882"/>
    </location>
</feature>
<feature type="domain" description="C2H2-type" evidence="26">
    <location>
        <begin position="575"/>
        <end position="602"/>
    </location>
</feature>
<feature type="transmembrane region" description="Helical" evidence="25">
    <location>
        <begin position="127"/>
        <end position="152"/>
    </location>
</feature>
<keyword evidence="7" id="KW-0589">Pheromone response</keyword>
<reference evidence="30" key="1">
    <citation type="journal article" date="2011" name="Nat. Biotechnol.">
        <title>The genomic sequence of the Chinese hamster ovary (CHO)-K1 cell line.</title>
        <authorList>
            <person name="Xu X."/>
            <person name="Nagarajan H."/>
            <person name="Lewis N.E."/>
            <person name="Pan S."/>
            <person name="Cai Z."/>
            <person name="Liu X."/>
            <person name="Chen W."/>
            <person name="Xie M."/>
            <person name="Wang W."/>
            <person name="Hammond S."/>
            <person name="Andersen M.R."/>
            <person name="Neff N."/>
            <person name="Passarelli B."/>
            <person name="Koh W."/>
            <person name="Fan H.C."/>
            <person name="Wang J."/>
            <person name="Gui Y."/>
            <person name="Lee K.H."/>
            <person name="Betenbaugh M.J."/>
            <person name="Quake S.R."/>
            <person name="Famili I."/>
            <person name="Palsson B.O."/>
            <person name="Wang J."/>
        </authorList>
    </citation>
    <scope>NUCLEOTIDE SEQUENCE [LARGE SCALE GENOMIC DNA]</scope>
    <source>
        <strain evidence="30">CHO K1 cell line</strain>
    </source>
</reference>
<dbReference type="eggNOG" id="KOG1721">
    <property type="taxonomic scope" value="Eukaryota"/>
</dbReference>
<dbReference type="FunFam" id="3.30.160.60:FF:000060">
    <property type="entry name" value="zinc finger protein 436"/>
    <property type="match status" value="1"/>
</dbReference>
<keyword evidence="8 25" id="KW-0812">Transmembrane</keyword>
<keyword evidence="14" id="KW-0805">Transcription regulation</keyword>
<dbReference type="AlphaFoldDB" id="G3IH90"/>
<feature type="transmembrane region" description="Helical" evidence="25">
    <location>
        <begin position="190"/>
        <end position="208"/>
    </location>
</feature>
<feature type="domain" description="C2H2-type" evidence="26">
    <location>
        <begin position="743"/>
        <end position="770"/>
    </location>
</feature>
<comment type="similarity">
    <text evidence="4">Belongs to the krueppel C2H2-type zinc-finger protein family.</text>
</comment>
<organism evidence="29 30">
    <name type="scientific">Cricetulus griseus</name>
    <name type="common">Chinese hamster</name>
    <name type="synonym">Cricetulus barabensis griseus</name>
    <dbReference type="NCBI Taxonomy" id="10029"/>
    <lineage>
        <taxon>Eukaryota</taxon>
        <taxon>Metazoa</taxon>
        <taxon>Chordata</taxon>
        <taxon>Craniata</taxon>
        <taxon>Vertebrata</taxon>
        <taxon>Euteleostomi</taxon>
        <taxon>Mammalia</taxon>
        <taxon>Eutheria</taxon>
        <taxon>Euarchontoglires</taxon>
        <taxon>Glires</taxon>
        <taxon>Rodentia</taxon>
        <taxon>Myomorpha</taxon>
        <taxon>Muroidea</taxon>
        <taxon>Cricetidae</taxon>
        <taxon>Cricetinae</taxon>
        <taxon>Cricetulus</taxon>
    </lineage>
</organism>
<feature type="compositionally biased region" description="Basic and acidic residues" evidence="24">
    <location>
        <begin position="423"/>
        <end position="444"/>
    </location>
</feature>
<feature type="domain" description="C2H2-type" evidence="26">
    <location>
        <begin position="519"/>
        <end position="546"/>
    </location>
</feature>
<feature type="compositionally biased region" description="Basic and acidic residues" evidence="24">
    <location>
        <begin position="321"/>
        <end position="331"/>
    </location>
</feature>
<dbReference type="FunFam" id="1.20.1070.10:FF:000033">
    <property type="entry name" value="Vomeronasal type-1 receptor"/>
    <property type="match status" value="1"/>
</dbReference>
<dbReference type="SMART" id="SM00349">
    <property type="entry name" value="KRAB"/>
    <property type="match status" value="1"/>
</dbReference>
<comment type="similarity">
    <text evidence="5">Belongs to the G-protein coupled receptor 1 family.</text>
</comment>
<dbReference type="PaxDb" id="10029-XP_007613427.1"/>
<dbReference type="FunFam" id="3.30.160.60:FF:000070">
    <property type="entry name" value="zinc finger protein 689 isoform X1"/>
    <property type="match status" value="1"/>
</dbReference>
<dbReference type="InterPro" id="IPR013087">
    <property type="entry name" value="Znf_C2H2_type"/>
</dbReference>
<keyword evidence="13 25" id="KW-1133">Transmembrane helix</keyword>
<dbReference type="GO" id="GO:0005886">
    <property type="term" value="C:plasma membrane"/>
    <property type="evidence" value="ECO:0007669"/>
    <property type="project" value="UniProtKB-SubCell"/>
</dbReference>
<sequence length="887" mass="101475">MDFWILALRIIYFSQTTIGILGNFSLIIYYLVLYGRECMLKPTDLILLNLMAANSLVILSTGVPQTMAVFGWKEILDNFGCRLLAYTQGFGRSVSIGITCLLSVFQAMTISHKVSCCKGQKAKGAKYVGCSIFLLCVFYTLINLVLFLHTFFKVNSKNITRKLDLGYCSIVGSDGITDSIYATFVVCPEVFFSFLIAWSSGFMIDILYRHKQRVQHIRSTHGSRRTSPETRATQSILILVSAFLAFCTVSSILRGCGCVTFEDVAVYFCREEWELLDESQRLLYLDVMLENFALIASLDCWHEAETGETACTQSVSPTEEPQVRAPKEGLPTKKTHPSDTYVTALKDILHLNDLPGQKPYLSEVCANLLDQKHPRAKNWLERDADSLGKSCVFHVSGDPFICSKTGANFPAMWNLLQPQATPKGEKQKAFHSEKKNSKSEEYKKSSSPQHKLLEYQRVHSERGKVESSQCSKQDLRTLVPSQTDQTDKRPYECPDCGKLFGQKATLRIHRRRHTGEKPYKCGECGKSFCQSSNLSEHCRVHSGERPYECVECGRAFGCHSSLLRHQRTHTGEWPYECGDCGRLFRQIVSLVTHQRTHRTDKPYECGQCEKSFSHKATLTVHQRVHTGEKPYNCEECGKSFSQSANLIKHSKIHTGEKPYECGECGLCFRQRATLMKHQRTHTSERPYECRECGKFFKQYFYLIEHRRIHTTTEFYECEQCGKSYTQKATLIRHQRVHTGESPYKCGECGKAFEYKSRLDRHQRTHTGERPYECAKCGKFFRESYNLAEHQKIHTKAKPYDCDQCGKRFSRRADLVKHQRVHTGERPYTCGECGKTFSRTTNLVQHSRIHTGERPYECDQCGKSFSQVSTLTRHQILHAGERPSKYSK</sequence>
<keyword evidence="22" id="KW-0539">Nucleus</keyword>
<dbReference type="GO" id="GO:0016503">
    <property type="term" value="F:pheromone receptor activity"/>
    <property type="evidence" value="ECO:0007669"/>
    <property type="project" value="InterPro"/>
</dbReference>
<feature type="domain" description="C2H2-type" evidence="26">
    <location>
        <begin position="659"/>
        <end position="686"/>
    </location>
</feature>
<evidence type="ECO:0000256" key="24">
    <source>
        <dbReference type="SAM" id="MobiDB-lite"/>
    </source>
</evidence>
<dbReference type="InterPro" id="IPR001909">
    <property type="entry name" value="KRAB"/>
</dbReference>
<evidence type="ECO:0000259" key="27">
    <source>
        <dbReference type="PROSITE" id="PS50262"/>
    </source>
</evidence>
<evidence type="ECO:0000256" key="5">
    <source>
        <dbReference type="ARBA" id="ARBA00010663"/>
    </source>
</evidence>
<keyword evidence="20" id="KW-0325">Glycoprotein</keyword>
<protein>
    <submittedName>
        <fullName evidence="29">Zinc finger protein 551</fullName>
    </submittedName>
</protein>
<evidence type="ECO:0000256" key="21">
    <source>
        <dbReference type="ARBA" id="ARBA00023224"/>
    </source>
</evidence>
<dbReference type="SUPFAM" id="SSF81321">
    <property type="entry name" value="Family A G protein-coupled receptor-like"/>
    <property type="match status" value="1"/>
</dbReference>
<keyword evidence="10" id="KW-0677">Repeat</keyword>
<feature type="domain" description="C2H2-type" evidence="26">
    <location>
        <begin position="547"/>
        <end position="574"/>
    </location>
</feature>
<evidence type="ECO:0000256" key="6">
    <source>
        <dbReference type="ARBA" id="ARBA00022475"/>
    </source>
</evidence>
<feature type="domain" description="C2H2-type" evidence="26">
    <location>
        <begin position="631"/>
        <end position="658"/>
    </location>
</feature>
<dbReference type="Gene3D" id="3.30.160.60">
    <property type="entry name" value="Classic Zinc Finger"/>
    <property type="match status" value="14"/>
</dbReference>
<feature type="domain" description="C2H2-type" evidence="26">
    <location>
        <begin position="715"/>
        <end position="742"/>
    </location>
</feature>
<dbReference type="FunFam" id="3.30.160.60:FF:000016">
    <property type="entry name" value="zinc finger protein 37 homolog"/>
    <property type="match status" value="1"/>
</dbReference>
<feature type="domain" description="KRAB" evidence="28">
    <location>
        <begin position="259"/>
        <end position="334"/>
    </location>
</feature>
<evidence type="ECO:0000256" key="25">
    <source>
        <dbReference type="SAM" id="Phobius"/>
    </source>
</evidence>
<dbReference type="GO" id="GO:0000977">
    <property type="term" value="F:RNA polymerase II transcription regulatory region sequence-specific DNA binding"/>
    <property type="evidence" value="ECO:0007669"/>
    <property type="project" value="TreeGrafter"/>
</dbReference>
<dbReference type="GO" id="GO:0005634">
    <property type="term" value="C:nucleus"/>
    <property type="evidence" value="ECO:0007669"/>
    <property type="project" value="UniProtKB-SubCell"/>
</dbReference>
<evidence type="ECO:0000256" key="22">
    <source>
        <dbReference type="ARBA" id="ARBA00023242"/>
    </source>
</evidence>
<dbReference type="FunFam" id="3.30.160.60:FF:000478">
    <property type="entry name" value="Zinc finger protein 133"/>
    <property type="match status" value="1"/>
</dbReference>
<dbReference type="PANTHER" id="PTHR24381">
    <property type="entry name" value="ZINC FINGER PROTEIN"/>
    <property type="match status" value="1"/>
</dbReference>
<gene>
    <name evidence="29" type="ORF">I79_023178</name>
</gene>
<feature type="region of interest" description="Disordered" evidence="24">
    <location>
        <begin position="311"/>
        <end position="336"/>
    </location>
</feature>
<keyword evidence="12" id="KW-0862">Zinc</keyword>
<feature type="domain" description="G-protein coupled receptors family 1 profile" evidence="27">
    <location>
        <begin position="22"/>
        <end position="244"/>
    </location>
</feature>
<dbReference type="Pfam" id="PF03402">
    <property type="entry name" value="V1R"/>
    <property type="match status" value="1"/>
</dbReference>
<dbReference type="FunFam" id="3.30.160.60:FF:001270">
    <property type="entry name" value="zinc finger protein 583 isoform X1"/>
    <property type="match status" value="1"/>
</dbReference>
<evidence type="ECO:0000256" key="8">
    <source>
        <dbReference type="ARBA" id="ARBA00022692"/>
    </source>
</evidence>
<evidence type="ECO:0000313" key="29">
    <source>
        <dbReference type="EMBL" id="EGW05430.1"/>
    </source>
</evidence>
<dbReference type="PANTHER" id="PTHR24381:SF443">
    <property type="entry name" value="ZINC FINGER PROTEIN CKR1"/>
    <property type="match status" value="1"/>
</dbReference>
<dbReference type="PROSITE" id="PS50805">
    <property type="entry name" value="KRAB"/>
    <property type="match status" value="1"/>
</dbReference>
<proteinExistence type="inferred from homology"/>
<keyword evidence="17 25" id="KW-0472">Membrane</keyword>